<evidence type="ECO:0000313" key="6">
    <source>
        <dbReference type="EMBL" id="CAE51173.1"/>
    </source>
</evidence>
<organism evidence="6">
    <name type="scientific">Streptomyces resistomycificus</name>
    <dbReference type="NCBI Taxonomy" id="67356"/>
    <lineage>
        <taxon>Bacteria</taxon>
        <taxon>Bacillati</taxon>
        <taxon>Actinomycetota</taxon>
        <taxon>Actinomycetes</taxon>
        <taxon>Kitasatosporales</taxon>
        <taxon>Streptomycetaceae</taxon>
        <taxon>Streptomyces</taxon>
        <taxon>Streptomyces aurantiacus group</taxon>
    </lineage>
</organism>
<dbReference type="Pfam" id="PF08100">
    <property type="entry name" value="Dimerisation"/>
    <property type="match status" value="1"/>
</dbReference>
<evidence type="ECO:0000259" key="4">
    <source>
        <dbReference type="Pfam" id="PF08100"/>
    </source>
</evidence>
<dbReference type="AlphaFoldDB" id="Q70DX3"/>
<feature type="domain" description="Methyltransferase" evidence="5">
    <location>
        <begin position="181"/>
        <end position="278"/>
    </location>
</feature>
<keyword evidence="3" id="KW-0949">S-adenosyl-L-methionine</keyword>
<dbReference type="EMBL" id="AJ585192">
    <property type="protein sequence ID" value="CAE51173.1"/>
    <property type="molecule type" value="Genomic_DNA"/>
</dbReference>
<dbReference type="Pfam" id="PF13649">
    <property type="entry name" value="Methyltransf_25"/>
    <property type="match status" value="1"/>
</dbReference>
<gene>
    <name evidence="6" type="primary">remH</name>
</gene>
<dbReference type="GO" id="GO:0032259">
    <property type="term" value="P:methylation"/>
    <property type="evidence" value="ECO:0007669"/>
    <property type="project" value="UniProtKB-KW"/>
</dbReference>
<dbReference type="SUPFAM" id="SSF53335">
    <property type="entry name" value="S-adenosyl-L-methionine-dependent methyltransferases"/>
    <property type="match status" value="1"/>
</dbReference>
<dbReference type="InterPro" id="IPR041698">
    <property type="entry name" value="Methyltransf_25"/>
</dbReference>
<evidence type="ECO:0000259" key="5">
    <source>
        <dbReference type="Pfam" id="PF13649"/>
    </source>
</evidence>
<keyword evidence="2" id="KW-0808">Transferase</keyword>
<accession>Q70DX3</accession>
<reference evidence="6" key="1">
    <citation type="journal article" date="2004" name="J. Am. Chem. Soc.">
        <title>A gene cluster encoding resistomycin biosynthesis in Streptomyces resistomycificus; exploring polyketide cyclization beyond linear and angucyclic patterns.</title>
        <authorList>
            <person name="Jakobi K."/>
            <person name="Hertweck C."/>
        </authorList>
    </citation>
    <scope>NUCLEOTIDE SEQUENCE</scope>
    <source>
        <strain evidence="6">HKI 237</strain>
    </source>
</reference>
<dbReference type="SUPFAM" id="SSF46785">
    <property type="entry name" value="Winged helix' DNA-binding domain"/>
    <property type="match status" value="1"/>
</dbReference>
<dbReference type="GO" id="GO:0008168">
    <property type="term" value="F:methyltransferase activity"/>
    <property type="evidence" value="ECO:0007669"/>
    <property type="project" value="UniProtKB-KW"/>
</dbReference>
<dbReference type="GO" id="GO:0046983">
    <property type="term" value="F:protein dimerization activity"/>
    <property type="evidence" value="ECO:0007669"/>
    <property type="project" value="InterPro"/>
</dbReference>
<keyword evidence="1" id="KW-0489">Methyltransferase</keyword>
<dbReference type="PANTHER" id="PTHR43712:SF2">
    <property type="entry name" value="O-METHYLTRANSFERASE CICE"/>
    <property type="match status" value="1"/>
</dbReference>
<evidence type="ECO:0000256" key="2">
    <source>
        <dbReference type="ARBA" id="ARBA00022679"/>
    </source>
</evidence>
<dbReference type="RefSeq" id="WP_051870139.1">
    <property type="nucleotide sequence ID" value="NZ_KL575625.1"/>
</dbReference>
<proteinExistence type="predicted"/>
<sequence>MTDTPVRAAPPASPAAALARYTTAPDPGPLLALNFGFARARALGTALELGVFTALARRPRGTEDLAAALGCDPRALGDLLAVLTEFGLLTGDGQGLTELSRAYLVEGEPTYLGDHFAEVLGQWDRWSALTPVTRSGDRSGDFGAPAARGRHPGLFGGGFPLAVRVAFAAVEALGLRRAGRVLDLACGGGEWGIALAAADPRAEVTAHDDPVLLGSARARAAEFGVADRFRFVSADFAAPPFADAGFDTVVLAHAGRFAGPTATARLVRECARQLRPGGTLLVADVMRPEPGRPALSRPMLGLSLLVNTADGAVLAAQDYRALMEDAGVTAKECVTRGLVTAQTGKRR</sequence>
<dbReference type="OrthoDB" id="9810615at2"/>
<protein>
    <submittedName>
        <fullName evidence="6">RemH protein</fullName>
    </submittedName>
</protein>
<dbReference type="PANTHER" id="PTHR43712">
    <property type="entry name" value="PUTATIVE (AFU_ORTHOLOGUE AFUA_4G14580)-RELATED"/>
    <property type="match status" value="1"/>
</dbReference>
<dbReference type="Gene3D" id="3.40.50.150">
    <property type="entry name" value="Vaccinia Virus protein VP39"/>
    <property type="match status" value="1"/>
</dbReference>
<dbReference type="Gene3D" id="1.10.10.10">
    <property type="entry name" value="Winged helix-like DNA-binding domain superfamily/Winged helix DNA-binding domain"/>
    <property type="match status" value="1"/>
</dbReference>
<dbReference type="InterPro" id="IPR012967">
    <property type="entry name" value="COMT_dimerisation"/>
</dbReference>
<evidence type="ECO:0000256" key="1">
    <source>
        <dbReference type="ARBA" id="ARBA00022603"/>
    </source>
</evidence>
<dbReference type="CDD" id="cd02440">
    <property type="entry name" value="AdoMet_MTases"/>
    <property type="match status" value="1"/>
</dbReference>
<dbReference type="InterPro" id="IPR029063">
    <property type="entry name" value="SAM-dependent_MTases_sf"/>
</dbReference>
<feature type="domain" description="O-methyltransferase dimerisation" evidence="4">
    <location>
        <begin position="33"/>
        <end position="105"/>
    </location>
</feature>
<dbReference type="InterPro" id="IPR036390">
    <property type="entry name" value="WH_DNA-bd_sf"/>
</dbReference>
<dbReference type="InterPro" id="IPR036388">
    <property type="entry name" value="WH-like_DNA-bd_sf"/>
</dbReference>
<name>Q70DX3_9ACTN</name>
<evidence type="ECO:0000256" key="3">
    <source>
        <dbReference type="ARBA" id="ARBA00022691"/>
    </source>
</evidence>